<organism evidence="2 3">
    <name type="scientific">Streptococcus pluranimalium</name>
    <dbReference type="NCBI Taxonomy" id="82348"/>
    <lineage>
        <taxon>Bacteria</taxon>
        <taxon>Bacillati</taxon>
        <taxon>Bacillota</taxon>
        <taxon>Bacilli</taxon>
        <taxon>Lactobacillales</taxon>
        <taxon>Streptococcaceae</taxon>
        <taxon>Streptococcus</taxon>
    </lineage>
</organism>
<evidence type="ECO:0000313" key="3">
    <source>
        <dbReference type="Proteomes" id="UP000255411"/>
    </source>
</evidence>
<protein>
    <recommendedName>
        <fullName evidence="4">DNA-binding protein</fullName>
    </recommendedName>
</protein>
<sequence>METVFQPLMDWIKDAIKDTLKKLLDLEKNDDGYPELMDVSTTCDFLGIEYMTFSSKYRHLEGFPKELPAKRWSKRAIKKWLEQQI</sequence>
<dbReference type="EMBL" id="CP022601">
    <property type="protein sequence ID" value="AXJ12513.1"/>
    <property type="molecule type" value="Genomic_DNA"/>
</dbReference>
<dbReference type="AlphaFoldDB" id="A0A345VIG1"/>
<evidence type="ECO:0000313" key="2">
    <source>
        <dbReference type="EMBL" id="AXJ12513.1"/>
    </source>
</evidence>
<evidence type="ECO:0008006" key="4">
    <source>
        <dbReference type="Google" id="ProtNLM"/>
    </source>
</evidence>
<name>A0A345VIG1_9STRE</name>
<dbReference type="EMBL" id="CP022601">
    <property type="protein sequence ID" value="AXJ12473.1"/>
    <property type="molecule type" value="Genomic_DNA"/>
</dbReference>
<accession>A0A345VIG1</accession>
<dbReference type="RefSeq" id="WP_115129822.1">
    <property type="nucleotide sequence ID" value="NZ_CP022601.1"/>
</dbReference>
<gene>
    <name evidence="1" type="ORF">Sp14A_05430</name>
    <name evidence="2" type="ORF">Sp14A_05830</name>
</gene>
<evidence type="ECO:0000313" key="1">
    <source>
        <dbReference type="EMBL" id="AXJ12473.1"/>
    </source>
</evidence>
<proteinExistence type="predicted"/>
<reference evidence="2 3" key="1">
    <citation type="submission" date="2017-07" db="EMBL/GenBank/DDBJ databases">
        <title>Streptococcus pluranimalium as cause of bovine abortion.</title>
        <authorList>
            <person name="Rodriguez Campos S."/>
            <person name="Gobeli Brawand S."/>
            <person name="Brodard I."/>
            <person name="Rychener L."/>
            <person name="Perreten V."/>
        </authorList>
    </citation>
    <scope>NUCLEOTIDE SEQUENCE [LARGE SCALE GENOMIC DNA]</scope>
    <source>
        <strain evidence="2 3">14A0014</strain>
    </source>
</reference>
<dbReference type="Proteomes" id="UP000255411">
    <property type="component" value="Chromosome"/>
</dbReference>